<evidence type="ECO:0000259" key="1">
    <source>
        <dbReference type="PROSITE" id="PS50011"/>
    </source>
</evidence>
<dbReference type="InterPro" id="IPR011009">
    <property type="entry name" value="Kinase-like_dom_sf"/>
</dbReference>
<dbReference type="Gene3D" id="1.10.510.10">
    <property type="entry name" value="Transferase(Phosphotransferase) domain 1"/>
    <property type="match status" value="1"/>
</dbReference>
<dbReference type="EMBL" id="JBHSVR010000001">
    <property type="protein sequence ID" value="MFC6635308.1"/>
    <property type="molecule type" value="Genomic_DNA"/>
</dbReference>
<gene>
    <name evidence="2" type="ORF">ACFQBM_18680</name>
</gene>
<dbReference type="PANTHER" id="PTHR44167:SF24">
    <property type="entry name" value="SERINE_THREONINE-PROTEIN KINASE CHK2"/>
    <property type="match status" value="1"/>
</dbReference>
<sequence>MPATALLGMTTPSGWKVIEQLNNTLGSGGNFCCRYIAESKNGQIGFLKAMDLTRVVGRGLEAIHRLVGEYLFEKEILFYCKDKKMTKVVTPLDAGELKVPNFSPPLDQVYYVIFECAEGDLRQQHLESSTKSWLAAFSALHQVAIGVHQLHKAGIAHQDIKPSNILCFEESLSKVSDLGRVTDKNAKSPFSGMEFTGDRSYAPIELHFGVQSPEFSDRFYSDIYMVGSLAFHLVSGAQITPFILQESQSMVPNIRTMSYVDALPFLTTSFAAVLGHFRAECTKFFGGKISDQLVTIFFEMCHPDRDKRGSPKHTLKLARLSMSRYVGLFSTVLRTAHMQRVP</sequence>
<dbReference type="RefSeq" id="WP_193192787.1">
    <property type="nucleotide sequence ID" value="NZ_JACZFR010000034.1"/>
</dbReference>
<keyword evidence="3" id="KW-1185">Reference proteome</keyword>
<evidence type="ECO:0000313" key="2">
    <source>
        <dbReference type="EMBL" id="MFC6635308.1"/>
    </source>
</evidence>
<comment type="caution">
    <text evidence="2">The sequence shown here is derived from an EMBL/GenBank/DDBJ whole genome shotgun (WGS) entry which is preliminary data.</text>
</comment>
<dbReference type="InterPro" id="IPR000719">
    <property type="entry name" value="Prot_kinase_dom"/>
</dbReference>
<dbReference type="PROSITE" id="PS00108">
    <property type="entry name" value="PROTEIN_KINASE_ST"/>
    <property type="match status" value="1"/>
</dbReference>
<protein>
    <submittedName>
        <fullName evidence="2">Protein kinase</fullName>
    </submittedName>
</protein>
<evidence type="ECO:0000313" key="3">
    <source>
        <dbReference type="Proteomes" id="UP001596425"/>
    </source>
</evidence>
<accession>A0ABW1YTS8</accession>
<dbReference type="SUPFAM" id="SSF56112">
    <property type="entry name" value="Protein kinase-like (PK-like)"/>
    <property type="match status" value="1"/>
</dbReference>
<dbReference type="Pfam" id="PF00069">
    <property type="entry name" value="Pkinase"/>
    <property type="match status" value="1"/>
</dbReference>
<feature type="domain" description="Protein kinase" evidence="1">
    <location>
        <begin position="19"/>
        <end position="320"/>
    </location>
</feature>
<name>A0ABW1YTS8_9GAMM</name>
<dbReference type="SMART" id="SM00220">
    <property type="entry name" value="S_TKc"/>
    <property type="match status" value="1"/>
</dbReference>
<keyword evidence="2" id="KW-0808">Transferase</keyword>
<keyword evidence="2" id="KW-0418">Kinase</keyword>
<dbReference type="PROSITE" id="PS50011">
    <property type="entry name" value="PROTEIN_KINASE_DOM"/>
    <property type="match status" value="1"/>
</dbReference>
<dbReference type="GO" id="GO:0016301">
    <property type="term" value="F:kinase activity"/>
    <property type="evidence" value="ECO:0007669"/>
    <property type="project" value="UniProtKB-KW"/>
</dbReference>
<dbReference type="InterPro" id="IPR008271">
    <property type="entry name" value="Ser/Thr_kinase_AS"/>
</dbReference>
<dbReference type="Proteomes" id="UP001596425">
    <property type="component" value="Unassembled WGS sequence"/>
</dbReference>
<proteinExistence type="predicted"/>
<organism evidence="2 3">
    <name type="scientific">Microbulbifer taiwanensis</name>
    <dbReference type="NCBI Taxonomy" id="986746"/>
    <lineage>
        <taxon>Bacteria</taxon>
        <taxon>Pseudomonadati</taxon>
        <taxon>Pseudomonadota</taxon>
        <taxon>Gammaproteobacteria</taxon>
        <taxon>Cellvibrionales</taxon>
        <taxon>Microbulbiferaceae</taxon>
        <taxon>Microbulbifer</taxon>
    </lineage>
</organism>
<reference evidence="3" key="1">
    <citation type="journal article" date="2019" name="Int. J. Syst. Evol. Microbiol.">
        <title>The Global Catalogue of Microorganisms (GCM) 10K type strain sequencing project: providing services to taxonomists for standard genome sequencing and annotation.</title>
        <authorList>
            <consortium name="The Broad Institute Genomics Platform"/>
            <consortium name="The Broad Institute Genome Sequencing Center for Infectious Disease"/>
            <person name="Wu L."/>
            <person name="Ma J."/>
        </authorList>
    </citation>
    <scope>NUCLEOTIDE SEQUENCE [LARGE SCALE GENOMIC DNA]</scope>
    <source>
        <strain evidence="3">CGMCC 1.13718</strain>
    </source>
</reference>
<dbReference type="PANTHER" id="PTHR44167">
    <property type="entry name" value="OVARIAN-SPECIFIC SERINE/THREONINE-PROTEIN KINASE LOK-RELATED"/>
    <property type="match status" value="1"/>
</dbReference>